<protein>
    <submittedName>
        <fullName evidence="1">Uncharacterized protein</fullName>
    </submittedName>
</protein>
<dbReference type="EMBL" id="MGHL01000001">
    <property type="protein sequence ID" value="OGM70953.1"/>
    <property type="molecule type" value="Genomic_DNA"/>
</dbReference>
<dbReference type="Proteomes" id="UP000178429">
    <property type="component" value="Unassembled WGS sequence"/>
</dbReference>
<organism evidence="1 2">
    <name type="scientific">Candidatus Woesebacteria bacterium RIFCSPLOWO2_01_FULL_44_14</name>
    <dbReference type="NCBI Taxonomy" id="1802525"/>
    <lineage>
        <taxon>Bacteria</taxon>
        <taxon>Candidatus Woeseibacteriota</taxon>
    </lineage>
</organism>
<accession>A0A1F8C3S8</accession>
<reference evidence="1 2" key="1">
    <citation type="journal article" date="2016" name="Nat. Commun.">
        <title>Thousands of microbial genomes shed light on interconnected biogeochemical processes in an aquifer system.</title>
        <authorList>
            <person name="Anantharaman K."/>
            <person name="Brown C.T."/>
            <person name="Hug L.A."/>
            <person name="Sharon I."/>
            <person name="Castelle C.J."/>
            <person name="Probst A.J."/>
            <person name="Thomas B.C."/>
            <person name="Singh A."/>
            <person name="Wilkins M.J."/>
            <person name="Karaoz U."/>
            <person name="Brodie E.L."/>
            <person name="Williams K.H."/>
            <person name="Hubbard S.S."/>
            <person name="Banfield J.F."/>
        </authorList>
    </citation>
    <scope>NUCLEOTIDE SEQUENCE [LARGE SCALE GENOMIC DNA]</scope>
</reference>
<dbReference type="STRING" id="1802525.A2975_01620"/>
<name>A0A1F8C3S8_9BACT</name>
<evidence type="ECO:0000313" key="1">
    <source>
        <dbReference type="EMBL" id="OGM70953.1"/>
    </source>
</evidence>
<dbReference type="AlphaFoldDB" id="A0A1F8C3S8"/>
<gene>
    <name evidence="1" type="ORF">A2975_01620</name>
</gene>
<evidence type="ECO:0000313" key="2">
    <source>
        <dbReference type="Proteomes" id="UP000178429"/>
    </source>
</evidence>
<comment type="caution">
    <text evidence="1">The sequence shown here is derived from an EMBL/GenBank/DDBJ whole genome shotgun (WGS) entry which is preliminary data.</text>
</comment>
<proteinExistence type="predicted"/>
<sequence>MTNLAVDTSQIKVTLPGELYAYLKSKSDRYGLTLAAYVRNLVINDVKDVAIPVFRMSQKRERVALQALRSYQKKQTNEITNINKYLNNL</sequence>